<dbReference type="AlphaFoldDB" id="A0A059FM79"/>
<dbReference type="EMBL" id="ARYK01000005">
    <property type="protein sequence ID" value="KCZ91626.1"/>
    <property type="molecule type" value="Genomic_DNA"/>
</dbReference>
<name>A0A059FM79_9PROT</name>
<comment type="caution">
    <text evidence="1">The sequence shown here is derived from an EMBL/GenBank/DDBJ whole genome shotgun (WGS) entry which is preliminary data.</text>
</comment>
<reference evidence="1 2" key="1">
    <citation type="journal article" date="2014" name="Antonie Van Leeuwenhoek">
        <title>Hyphomonas beringensis sp. nov. and Hyphomonas chukchiensis sp. nov., isolated from surface seawater of the Bering Sea and Chukchi Sea.</title>
        <authorList>
            <person name="Li C."/>
            <person name="Lai Q."/>
            <person name="Li G."/>
            <person name="Dong C."/>
            <person name="Wang J."/>
            <person name="Liao Y."/>
            <person name="Shao Z."/>
        </authorList>
    </citation>
    <scope>NUCLEOTIDE SEQUENCE [LARGE SCALE GENOMIC DNA]</scope>
    <source>
        <strain evidence="1 2">MHS-2</strain>
    </source>
</reference>
<evidence type="ECO:0000313" key="2">
    <source>
        <dbReference type="Proteomes" id="UP000025171"/>
    </source>
</evidence>
<organism evidence="1 2">
    <name type="scientific">Hyphomonas johnsonii MHS-2</name>
    <dbReference type="NCBI Taxonomy" id="1280950"/>
    <lineage>
        <taxon>Bacteria</taxon>
        <taxon>Pseudomonadati</taxon>
        <taxon>Pseudomonadota</taxon>
        <taxon>Alphaproteobacteria</taxon>
        <taxon>Hyphomonadales</taxon>
        <taxon>Hyphomonadaceae</taxon>
        <taxon>Hyphomonas</taxon>
    </lineage>
</organism>
<keyword evidence="2" id="KW-1185">Reference proteome</keyword>
<evidence type="ECO:0000313" key="1">
    <source>
        <dbReference type="EMBL" id="KCZ91626.1"/>
    </source>
</evidence>
<gene>
    <name evidence="1" type="ORF">HJO_10932</name>
</gene>
<dbReference type="Proteomes" id="UP000025171">
    <property type="component" value="Unassembled WGS sequence"/>
</dbReference>
<protein>
    <submittedName>
        <fullName evidence="1">Uncharacterized protein</fullName>
    </submittedName>
</protein>
<sequence length="221" mass="24994">MPQRHKNLSASPFDDLQVTKEEVGVDFGHQQKAIVSVWVLWRDASWQSNKVKINSPDKVREFFQSSRLQNSLRSEQVIGCVGLASNQMTDKWRNSTDSLREQEFGALSDRRSFELCQMLAEATQNLPSSPRFIGVGLGYNVHPSLTKADEAKQRALVFLAVRSTSGKPIEKAGVDEIIRKVINDRTMEDFHPGEYSRVAQRRPICWVSIERGKMSPSPSDC</sequence>
<accession>A0A059FM79</accession>
<proteinExistence type="predicted"/>